<dbReference type="PRINTS" id="PR00990">
    <property type="entry name" value="RIBOKINASE"/>
</dbReference>
<dbReference type="InterPro" id="IPR002139">
    <property type="entry name" value="Ribo/fructo_kinase"/>
</dbReference>
<comment type="subunit">
    <text evidence="9">Homodimer.</text>
</comment>
<comment type="cofactor">
    <cofactor evidence="9">
        <name>Mg(2+)</name>
        <dbReference type="ChEBI" id="CHEBI:18420"/>
    </cofactor>
    <text evidence="9">Requires a divalent cation, most likely magnesium in vivo, as an electrophilic catalyst to aid phosphoryl group transfer. It is the chelate of the metal and the nucleotide that is the actual substrate.</text>
</comment>
<protein>
    <recommendedName>
        <fullName evidence="9">Ribokinase</fullName>
        <shortName evidence="9">RK</shortName>
        <ecNumber evidence="9">2.7.1.15</ecNumber>
    </recommendedName>
</protein>
<dbReference type="EC" id="2.7.1.15" evidence="9"/>
<comment type="caution">
    <text evidence="9">Lacks conserved residue(s) required for the propagation of feature annotation.</text>
</comment>
<feature type="binding site" evidence="9">
    <location>
        <position position="276"/>
    </location>
    <ligand>
        <name>K(+)</name>
        <dbReference type="ChEBI" id="CHEBI:29103"/>
    </ligand>
</feature>
<evidence type="ECO:0000256" key="5">
    <source>
        <dbReference type="ARBA" id="ARBA00022840"/>
    </source>
</evidence>
<dbReference type="InterPro" id="IPR011611">
    <property type="entry name" value="PfkB_dom"/>
</dbReference>
<keyword evidence="2 9" id="KW-0479">Metal-binding</keyword>
<evidence type="ECO:0000256" key="6">
    <source>
        <dbReference type="ARBA" id="ARBA00022842"/>
    </source>
</evidence>
<feature type="binding site" evidence="9">
    <location>
        <position position="237"/>
    </location>
    <ligand>
        <name>K(+)</name>
        <dbReference type="ChEBI" id="CHEBI:29103"/>
    </ligand>
</feature>
<dbReference type="SUPFAM" id="SSF53613">
    <property type="entry name" value="Ribokinase-like"/>
    <property type="match status" value="1"/>
</dbReference>
<comment type="similarity">
    <text evidence="9">Belongs to the carbohydrate kinase PfkB family. Ribokinase subfamily.</text>
</comment>
<evidence type="ECO:0000256" key="3">
    <source>
        <dbReference type="ARBA" id="ARBA00022741"/>
    </source>
</evidence>
<evidence type="ECO:0000256" key="4">
    <source>
        <dbReference type="ARBA" id="ARBA00022777"/>
    </source>
</evidence>
<dbReference type="GO" id="GO:0046872">
    <property type="term" value="F:metal ion binding"/>
    <property type="evidence" value="ECO:0007669"/>
    <property type="project" value="UniProtKB-KW"/>
</dbReference>
<keyword evidence="5 9" id="KW-0067">ATP-binding</keyword>
<dbReference type="EMBL" id="DWUX01000133">
    <property type="protein sequence ID" value="HJD39838.1"/>
    <property type="molecule type" value="Genomic_DNA"/>
</dbReference>
<feature type="binding site" evidence="9">
    <location>
        <position position="273"/>
    </location>
    <ligand>
        <name>K(+)</name>
        <dbReference type="ChEBI" id="CHEBI:29103"/>
    </ligand>
</feature>
<accession>A0A9D2R7J3</accession>
<evidence type="ECO:0000256" key="1">
    <source>
        <dbReference type="ARBA" id="ARBA00022679"/>
    </source>
</evidence>
<dbReference type="GO" id="GO:0019303">
    <property type="term" value="P:D-ribose catabolic process"/>
    <property type="evidence" value="ECO:0007669"/>
    <property type="project" value="UniProtKB-UniRule"/>
</dbReference>
<evidence type="ECO:0000259" key="10">
    <source>
        <dbReference type="Pfam" id="PF00294"/>
    </source>
</evidence>
<comment type="pathway">
    <text evidence="9">Carbohydrate metabolism; D-ribose degradation; D-ribose 5-phosphate from beta-D-ribopyranose: step 2/2.</text>
</comment>
<reference evidence="11" key="2">
    <citation type="submission" date="2021-04" db="EMBL/GenBank/DDBJ databases">
        <authorList>
            <person name="Gilroy R."/>
        </authorList>
    </citation>
    <scope>NUCLEOTIDE SEQUENCE</scope>
    <source>
        <strain evidence="11">ChiW19-6364</strain>
    </source>
</reference>
<dbReference type="InterPro" id="IPR029056">
    <property type="entry name" value="Ribokinase-like"/>
</dbReference>
<feature type="binding site" evidence="9">
    <location>
        <begin position="211"/>
        <end position="216"/>
    </location>
    <ligand>
        <name>ATP</name>
        <dbReference type="ChEBI" id="CHEBI:30616"/>
    </ligand>
</feature>
<evidence type="ECO:0000313" key="11">
    <source>
        <dbReference type="EMBL" id="HJD39838.1"/>
    </source>
</evidence>
<keyword evidence="7 9" id="KW-0630">Potassium</keyword>
<proteinExistence type="inferred from homology"/>
<comment type="caution">
    <text evidence="11">The sequence shown here is derived from an EMBL/GenBank/DDBJ whole genome shotgun (WGS) entry which is preliminary data.</text>
</comment>
<feature type="binding site" evidence="9">
    <location>
        <begin position="10"/>
        <end position="12"/>
    </location>
    <ligand>
        <name>substrate</name>
    </ligand>
</feature>
<feature type="binding site" evidence="9">
    <location>
        <position position="239"/>
    </location>
    <ligand>
        <name>K(+)</name>
        <dbReference type="ChEBI" id="CHEBI:29103"/>
    </ligand>
</feature>
<keyword evidence="1 9" id="KW-0808">Transferase</keyword>
<feature type="binding site" evidence="9">
    <location>
        <begin position="38"/>
        <end position="42"/>
    </location>
    <ligand>
        <name>substrate</name>
    </ligand>
</feature>
<evidence type="ECO:0000256" key="7">
    <source>
        <dbReference type="ARBA" id="ARBA00022958"/>
    </source>
</evidence>
<feature type="binding site" evidence="9">
    <location>
        <begin position="242"/>
        <end position="243"/>
    </location>
    <ligand>
        <name>ATP</name>
        <dbReference type="ChEBI" id="CHEBI:30616"/>
    </ligand>
</feature>
<dbReference type="HAMAP" id="MF_01987">
    <property type="entry name" value="Ribokinase"/>
    <property type="match status" value="1"/>
</dbReference>
<comment type="subcellular location">
    <subcellularLocation>
        <location evidence="9">Cytoplasm</location>
    </subcellularLocation>
</comment>
<keyword evidence="8 9" id="KW-0119">Carbohydrate metabolism</keyword>
<gene>
    <name evidence="9" type="primary">rbsK</name>
    <name evidence="11" type="ORF">H9913_07395</name>
</gene>
<dbReference type="GO" id="GO:0005737">
    <property type="term" value="C:cytoplasm"/>
    <property type="evidence" value="ECO:0007669"/>
    <property type="project" value="UniProtKB-SubCell"/>
</dbReference>
<feature type="active site" description="Proton acceptor" evidence="9">
    <location>
        <position position="243"/>
    </location>
</feature>
<evidence type="ECO:0000256" key="9">
    <source>
        <dbReference type="HAMAP-Rule" id="MF_01987"/>
    </source>
</evidence>
<keyword evidence="6 9" id="KW-0460">Magnesium</keyword>
<name>A0A9D2R7J3_9FIRM</name>
<dbReference type="GO" id="GO:0005524">
    <property type="term" value="F:ATP binding"/>
    <property type="evidence" value="ECO:0007669"/>
    <property type="project" value="UniProtKB-UniRule"/>
</dbReference>
<dbReference type="CDD" id="cd01174">
    <property type="entry name" value="ribokinase"/>
    <property type="match status" value="1"/>
</dbReference>
<feature type="binding site" evidence="9">
    <location>
        <position position="179"/>
    </location>
    <ligand>
        <name>ATP</name>
        <dbReference type="ChEBI" id="CHEBI:30616"/>
    </ligand>
</feature>
<dbReference type="Proteomes" id="UP000823850">
    <property type="component" value="Unassembled WGS sequence"/>
</dbReference>
<reference evidence="11" key="1">
    <citation type="journal article" date="2021" name="PeerJ">
        <title>Extensive microbial diversity within the chicken gut microbiome revealed by metagenomics and culture.</title>
        <authorList>
            <person name="Gilroy R."/>
            <person name="Ravi A."/>
            <person name="Getino M."/>
            <person name="Pursley I."/>
            <person name="Horton D.L."/>
            <person name="Alikhan N.F."/>
            <person name="Baker D."/>
            <person name="Gharbi K."/>
            <person name="Hall N."/>
            <person name="Watson M."/>
            <person name="Adriaenssens E.M."/>
            <person name="Foster-Nyarko E."/>
            <person name="Jarju S."/>
            <person name="Secka A."/>
            <person name="Antonio M."/>
            <person name="Oren A."/>
            <person name="Chaudhuri R.R."/>
            <person name="La Ragione R."/>
            <person name="Hildebrand F."/>
            <person name="Pallen M.J."/>
        </authorList>
    </citation>
    <scope>NUCLEOTIDE SEQUENCE</scope>
    <source>
        <strain evidence="11">ChiW19-6364</strain>
    </source>
</reference>
<dbReference type="Pfam" id="PF00294">
    <property type="entry name" value="PfkB"/>
    <property type="match status" value="1"/>
</dbReference>
<comment type="activity regulation">
    <text evidence="9">Activated by a monovalent cation that binds near, but not in, the active site. The most likely occupant of the site in vivo is potassium. Ion binding induces a conformational change that may alter substrate affinity.</text>
</comment>
<dbReference type="Gene3D" id="3.40.1190.20">
    <property type="match status" value="1"/>
</dbReference>
<keyword evidence="3 9" id="KW-0547">Nucleotide-binding</keyword>
<feature type="domain" description="Carbohydrate kinase PfkB" evidence="10">
    <location>
        <begin position="2"/>
        <end position="285"/>
    </location>
</feature>
<organism evidence="11 12">
    <name type="scientific">Candidatus Blautia stercoripullorum</name>
    <dbReference type="NCBI Taxonomy" id="2838502"/>
    <lineage>
        <taxon>Bacteria</taxon>
        <taxon>Bacillati</taxon>
        <taxon>Bacillota</taxon>
        <taxon>Clostridia</taxon>
        <taxon>Lachnospirales</taxon>
        <taxon>Lachnospiraceae</taxon>
        <taxon>Blautia</taxon>
    </lineage>
</organism>
<dbReference type="PANTHER" id="PTHR10584:SF166">
    <property type="entry name" value="RIBOKINASE"/>
    <property type="match status" value="1"/>
</dbReference>
<evidence type="ECO:0000256" key="8">
    <source>
        <dbReference type="ARBA" id="ARBA00023277"/>
    </source>
</evidence>
<keyword evidence="9" id="KW-0963">Cytoplasm</keyword>
<feature type="binding site" evidence="9">
    <location>
        <position position="136"/>
    </location>
    <ligand>
        <name>substrate</name>
    </ligand>
</feature>
<comment type="catalytic activity">
    <reaction evidence="9">
        <text>D-ribose + ATP = D-ribose 5-phosphate + ADP + H(+)</text>
        <dbReference type="Rhea" id="RHEA:13697"/>
        <dbReference type="ChEBI" id="CHEBI:15378"/>
        <dbReference type="ChEBI" id="CHEBI:30616"/>
        <dbReference type="ChEBI" id="CHEBI:47013"/>
        <dbReference type="ChEBI" id="CHEBI:78346"/>
        <dbReference type="ChEBI" id="CHEBI:456216"/>
        <dbReference type="EC" id="2.7.1.15"/>
    </reaction>
</comment>
<dbReference type="InterPro" id="IPR011877">
    <property type="entry name" value="Ribokinase"/>
</dbReference>
<evidence type="ECO:0000313" key="12">
    <source>
        <dbReference type="Proteomes" id="UP000823850"/>
    </source>
</evidence>
<feature type="binding site" evidence="9">
    <location>
        <position position="243"/>
    </location>
    <ligand>
        <name>substrate</name>
    </ligand>
</feature>
<keyword evidence="4 9" id="KW-0418">Kinase</keyword>
<feature type="binding site" evidence="9">
    <location>
        <position position="278"/>
    </location>
    <ligand>
        <name>K(+)</name>
        <dbReference type="ChEBI" id="CHEBI:29103"/>
    </ligand>
</feature>
<evidence type="ECO:0000256" key="2">
    <source>
        <dbReference type="ARBA" id="ARBA00022723"/>
    </source>
</evidence>
<dbReference type="AlphaFoldDB" id="A0A9D2R7J3"/>
<comment type="function">
    <text evidence="9">Catalyzes the phosphorylation of ribose at O-5 in a reaction requiring ATP and magnesium. The resulting D-ribose-5-phosphate can then be used either for sythesis of nucleotides, histidine, and tryptophan, or as a component of the pentose phosphate pathway.</text>
</comment>
<sequence length="297" mass="32084">MKVLNYGSLNYDYVYAVDHMVSEGETLSSLSMETHLGGKGLNQSIALTKAGATVYHGGMVGEDGDQLLEASRSFGVHTDFITRHPGRSGHAIIQVTPKGENGILLYQGANGKNSEEKIDQVLSAFGEEDILLLQNEINLLGSIIDKAYEKHMKIVLNPSPLNATLLKCDLKKVSLFILNEVEGEQLTGESEPEKILKRMEILYPASEVVLTLGKQGSIYAGKGKRCRGKSFSVPAVDTTAAGDTYTGYFLASVLQGKSIEESIRTASAASAIAVTRKGAVPSIPERKEVEAFLNKYL</sequence>
<dbReference type="GO" id="GO:0004747">
    <property type="term" value="F:ribokinase activity"/>
    <property type="evidence" value="ECO:0007669"/>
    <property type="project" value="UniProtKB-UniRule"/>
</dbReference>
<feature type="binding site" evidence="9">
    <location>
        <position position="282"/>
    </location>
    <ligand>
        <name>K(+)</name>
        <dbReference type="ChEBI" id="CHEBI:29103"/>
    </ligand>
</feature>
<dbReference type="PANTHER" id="PTHR10584">
    <property type="entry name" value="SUGAR KINASE"/>
    <property type="match status" value="1"/>
</dbReference>